<accession>A0A1F7YG98</accession>
<evidence type="ECO:0000313" key="2">
    <source>
        <dbReference type="EMBL" id="OGM25909.1"/>
    </source>
</evidence>
<dbReference type="AlphaFoldDB" id="A0A1F7YG98"/>
<protein>
    <recommendedName>
        <fullName evidence="1">Glycosyl transferase family 1 domain-containing protein</fullName>
    </recommendedName>
</protein>
<dbReference type="SUPFAM" id="SSF53756">
    <property type="entry name" value="UDP-Glycosyltransferase/glycogen phosphorylase"/>
    <property type="match status" value="1"/>
</dbReference>
<dbReference type="Pfam" id="PF00534">
    <property type="entry name" value="Glycos_transf_1"/>
    <property type="match status" value="1"/>
</dbReference>
<dbReference type="PANTHER" id="PTHR45919">
    <property type="entry name" value="GDP-MAN:MAN(3)GLCNAC(2)-PP-DOL ALPHA-1,2-MANNOSYLTRANSFERASE"/>
    <property type="match status" value="1"/>
</dbReference>
<dbReference type="CDD" id="cd03801">
    <property type="entry name" value="GT4_PimA-like"/>
    <property type="match status" value="1"/>
</dbReference>
<dbReference type="InterPro" id="IPR001296">
    <property type="entry name" value="Glyco_trans_1"/>
</dbReference>
<evidence type="ECO:0000259" key="1">
    <source>
        <dbReference type="Pfam" id="PF00534"/>
    </source>
</evidence>
<reference evidence="2 3" key="1">
    <citation type="journal article" date="2016" name="Nat. Commun.">
        <title>Thousands of microbial genomes shed light on interconnected biogeochemical processes in an aquifer system.</title>
        <authorList>
            <person name="Anantharaman K."/>
            <person name="Brown C.T."/>
            <person name="Hug L.A."/>
            <person name="Sharon I."/>
            <person name="Castelle C.J."/>
            <person name="Probst A.J."/>
            <person name="Thomas B.C."/>
            <person name="Singh A."/>
            <person name="Wilkins M.J."/>
            <person name="Karaoz U."/>
            <person name="Brodie E.L."/>
            <person name="Williams K.H."/>
            <person name="Hubbard S.S."/>
            <person name="Banfield J.F."/>
        </authorList>
    </citation>
    <scope>NUCLEOTIDE SEQUENCE [LARGE SCALE GENOMIC DNA]</scope>
</reference>
<gene>
    <name evidence="2" type="ORF">A2627_02175</name>
</gene>
<dbReference type="PANTHER" id="PTHR45919:SF1">
    <property type="entry name" value="GDP-MAN:MAN(3)GLCNAC(2)-PP-DOL ALPHA-1,2-MANNOSYLTRANSFERASE"/>
    <property type="match status" value="1"/>
</dbReference>
<dbReference type="GO" id="GO:0016020">
    <property type="term" value="C:membrane"/>
    <property type="evidence" value="ECO:0007669"/>
    <property type="project" value="TreeGrafter"/>
</dbReference>
<evidence type="ECO:0000313" key="3">
    <source>
        <dbReference type="Proteomes" id="UP000178851"/>
    </source>
</evidence>
<organism evidence="2 3">
    <name type="scientific">Candidatus Woesebacteria bacterium RIFCSPHIGHO2_01_FULL_39_28</name>
    <dbReference type="NCBI Taxonomy" id="1802496"/>
    <lineage>
        <taxon>Bacteria</taxon>
        <taxon>Candidatus Woeseibacteriota</taxon>
    </lineage>
</organism>
<dbReference type="GO" id="GO:0004377">
    <property type="term" value="F:GDP-Man:Man(3)GlcNAc(2)-PP-Dol alpha-1,2-mannosyltransferase activity"/>
    <property type="evidence" value="ECO:0007669"/>
    <property type="project" value="InterPro"/>
</dbReference>
<proteinExistence type="predicted"/>
<dbReference type="InterPro" id="IPR038013">
    <property type="entry name" value="ALG11"/>
</dbReference>
<dbReference type="GO" id="GO:0006487">
    <property type="term" value="P:protein N-linked glycosylation"/>
    <property type="evidence" value="ECO:0007669"/>
    <property type="project" value="TreeGrafter"/>
</dbReference>
<dbReference type="Gene3D" id="3.40.50.2000">
    <property type="entry name" value="Glycogen Phosphorylase B"/>
    <property type="match status" value="1"/>
</dbReference>
<name>A0A1F7YG98_9BACT</name>
<comment type="caution">
    <text evidence="2">The sequence shown here is derived from an EMBL/GenBank/DDBJ whole genome shotgun (WGS) entry which is preliminary data.</text>
</comment>
<dbReference type="Proteomes" id="UP000178851">
    <property type="component" value="Unassembled WGS sequence"/>
</dbReference>
<dbReference type="EMBL" id="MGGI01000018">
    <property type="protein sequence ID" value="OGM25909.1"/>
    <property type="molecule type" value="Genomic_DNA"/>
</dbReference>
<sequence length="342" mass="39271">MKAAIYDPYLDTLGGGERYMITAAQVLSENGYKVDVEWRDQSIKDKLEDRFGIKIDKLNFVNSINRGSFYDVCFWLSDGSIPTLLARKNFLHFQRPFSKAGGKSLLNRMKLIRVSGVVVNSKFTKRWIDKEYGVESVVIYPPVMVDKFRPKKKEKIILYVGRFSQLEQAKRQDVLIEAFKKLYRSKGNIDFSLVLAGSSDVGKTDFIDRLLEKSKNFPIKILENPSFKDLKEIYSRALVFWSAAGFGINEKKEPQRLEHFGISLVEAMASGAVPIAYSGGGHREIIDPGINGFLWRDEHELLSSTTNLLRDKRLLKKMSSQAKIDSQKFNLERFKREFEKLL</sequence>
<feature type="domain" description="Glycosyl transferase family 1" evidence="1">
    <location>
        <begin position="147"/>
        <end position="323"/>
    </location>
</feature>